<keyword evidence="2" id="KW-0472">Membrane</keyword>
<accession>A0A5C8NMS2</accession>
<dbReference type="InterPro" id="IPR048198">
    <property type="entry name" value="YtrI"/>
</dbReference>
<dbReference type="Pfam" id="PF26347">
    <property type="entry name" value="YtrI_sporulation"/>
    <property type="match status" value="1"/>
</dbReference>
<keyword evidence="2" id="KW-1133">Transmembrane helix</keyword>
<organism evidence="4 5">
    <name type="scientific">Cerasibacillus terrae</name>
    <dbReference type="NCBI Taxonomy" id="2498845"/>
    <lineage>
        <taxon>Bacteria</taxon>
        <taxon>Bacillati</taxon>
        <taxon>Bacillota</taxon>
        <taxon>Bacilli</taxon>
        <taxon>Bacillales</taxon>
        <taxon>Bacillaceae</taxon>
        <taxon>Cerasibacillus</taxon>
    </lineage>
</organism>
<protein>
    <recommendedName>
        <fullName evidence="3">Sporulation membrane protein YtrI C-terminal domain-containing protein</fullName>
    </recommendedName>
</protein>
<proteinExistence type="predicted"/>
<evidence type="ECO:0000313" key="4">
    <source>
        <dbReference type="EMBL" id="TXL62488.1"/>
    </source>
</evidence>
<feature type="domain" description="Sporulation membrane protein YtrI C-terminal" evidence="3">
    <location>
        <begin position="76"/>
        <end position="160"/>
    </location>
</feature>
<dbReference type="EMBL" id="VDUW01000009">
    <property type="protein sequence ID" value="TXL62488.1"/>
    <property type="molecule type" value="Genomic_DNA"/>
</dbReference>
<evidence type="ECO:0000313" key="5">
    <source>
        <dbReference type="Proteomes" id="UP000321574"/>
    </source>
</evidence>
<sequence length="163" mass="19164">MHIPPFFKRKSWQYFFVGTVLGGIIAYLIFIFMYGVMYEELLEENTSLKSELTDVQKQNKALLDRNEDLEKPSFIEEIDIQITNPKELKLDKLLNHQLVDLMKEELDSILGKPIQHISESDDLLIATIENKTYTIHDFTYTFEVKKLIVARRLKIQVKAELEK</sequence>
<keyword evidence="5" id="KW-1185">Reference proteome</keyword>
<comment type="caution">
    <text evidence="4">The sequence shown here is derived from an EMBL/GenBank/DDBJ whole genome shotgun (WGS) entry which is preliminary data.</text>
</comment>
<feature type="coiled-coil region" evidence="1">
    <location>
        <begin position="38"/>
        <end position="65"/>
    </location>
</feature>
<feature type="transmembrane region" description="Helical" evidence="2">
    <location>
        <begin position="12"/>
        <end position="37"/>
    </location>
</feature>
<keyword evidence="1" id="KW-0175">Coiled coil</keyword>
<reference evidence="4 5" key="1">
    <citation type="submission" date="2019-06" db="EMBL/GenBank/DDBJ databases">
        <title>Cerasibacillus sp. nov., isolated from maize field.</title>
        <authorList>
            <person name="Lin S.-Y."/>
            <person name="Tsai C.-F."/>
            <person name="Young C.-C."/>
        </authorList>
    </citation>
    <scope>NUCLEOTIDE SEQUENCE [LARGE SCALE GENOMIC DNA]</scope>
    <source>
        <strain evidence="4 5">CC-CFT480</strain>
    </source>
</reference>
<dbReference type="OrthoDB" id="2691164at2"/>
<dbReference type="AlphaFoldDB" id="A0A5C8NMS2"/>
<evidence type="ECO:0000256" key="2">
    <source>
        <dbReference type="SAM" id="Phobius"/>
    </source>
</evidence>
<keyword evidence="2" id="KW-0812">Transmembrane</keyword>
<dbReference type="InterPro" id="IPR058620">
    <property type="entry name" value="YtrI_C"/>
</dbReference>
<evidence type="ECO:0000259" key="3">
    <source>
        <dbReference type="Pfam" id="PF26347"/>
    </source>
</evidence>
<evidence type="ECO:0000256" key="1">
    <source>
        <dbReference type="SAM" id="Coils"/>
    </source>
</evidence>
<dbReference type="RefSeq" id="WP_147668496.1">
    <property type="nucleotide sequence ID" value="NZ_VDUW01000009.1"/>
</dbReference>
<dbReference type="NCBIfam" id="NF041479">
    <property type="entry name" value="spor_membprot_YtrI"/>
    <property type="match status" value="1"/>
</dbReference>
<name>A0A5C8NMS2_9BACI</name>
<gene>
    <name evidence="4" type="ORF">FHP05_11820</name>
</gene>
<dbReference type="Proteomes" id="UP000321574">
    <property type="component" value="Unassembled WGS sequence"/>
</dbReference>